<reference evidence="2 3" key="1">
    <citation type="submission" date="2015-07" db="EMBL/GenBank/DDBJ databases">
        <title>Genome sequencing of Kibdelosporangium phytohabitans.</title>
        <authorList>
            <person name="Qin S."/>
            <person name="Xing K."/>
        </authorList>
    </citation>
    <scope>NUCLEOTIDE SEQUENCE [LARGE SCALE GENOMIC DNA]</scope>
    <source>
        <strain evidence="2 3">KLBMP1111</strain>
    </source>
</reference>
<proteinExistence type="predicted"/>
<evidence type="ECO:0000313" key="2">
    <source>
        <dbReference type="EMBL" id="ALG08422.1"/>
    </source>
</evidence>
<dbReference type="InterPro" id="IPR013783">
    <property type="entry name" value="Ig-like_fold"/>
</dbReference>
<accession>A0A0N9HYK7</accession>
<dbReference type="InterPro" id="IPR024983">
    <property type="entry name" value="CHAT_dom"/>
</dbReference>
<protein>
    <recommendedName>
        <fullName evidence="1">CHAT domain-containing protein</fullName>
    </recommendedName>
</protein>
<dbReference type="EMBL" id="CP012752">
    <property type="protein sequence ID" value="ALG08422.1"/>
    <property type="molecule type" value="Genomic_DNA"/>
</dbReference>
<dbReference type="RefSeq" id="WP_054290329.1">
    <property type="nucleotide sequence ID" value="NZ_CP012752.1"/>
</dbReference>
<name>A0A0N9HYK7_9PSEU</name>
<dbReference type="Pfam" id="PF12770">
    <property type="entry name" value="CHAT"/>
    <property type="match status" value="1"/>
</dbReference>
<dbReference type="STRING" id="860235.AOZ06_17215"/>
<dbReference type="AlphaFoldDB" id="A0A0N9HYK7"/>
<feature type="domain" description="CHAT" evidence="1">
    <location>
        <begin position="245"/>
        <end position="388"/>
    </location>
</feature>
<sequence length="413" mass="44846">MITAELFAGRLVAGTPGELTVRLSNTGTGPCTKILFKLRLPAQVISLGGNDRIEVLRLDPGESRTVQLQVRPSQPGEWTATSTNFSYRDHWGTSNRRTDFAAVLRVVPKVAQPVAKPSYELTLITRELPYDEWDTLTGYVTNTGVAPLSRVTVALSGRVERHTSTARLGPVLPGDRGHFTFPVAARESGRTVPLGLGVTCVDAFDNKAEFVHKVSVAVHRTAEASTGKVRILYLAANPTRTDQLGLDRELRGIKETLRAGKDRDRFELDDHSAVRLKDMMQALLDFSPSVVHLSGHGTEDGRFLAETDAGAAKIVAVDGMAALFREFADTIRCVIVNACHSETLAQALVEHVDHVIGMRSRIGDRSAITFSVGFYQALAAGRPIDKAFSVGCAAIALHDKEGKGGDIPKLFRR</sequence>
<dbReference type="GO" id="GO:0005975">
    <property type="term" value="P:carbohydrate metabolic process"/>
    <property type="evidence" value="ECO:0007669"/>
    <property type="project" value="UniProtKB-ARBA"/>
</dbReference>
<keyword evidence="3" id="KW-1185">Reference proteome</keyword>
<dbReference type="Proteomes" id="UP000063699">
    <property type="component" value="Chromosome"/>
</dbReference>
<evidence type="ECO:0000313" key="3">
    <source>
        <dbReference type="Proteomes" id="UP000063699"/>
    </source>
</evidence>
<dbReference type="Gene3D" id="2.60.40.10">
    <property type="entry name" value="Immunoglobulins"/>
    <property type="match status" value="1"/>
</dbReference>
<dbReference type="PANTHER" id="PTHR35902:SF3">
    <property type="entry name" value="NPCBM-ASSOCIATED, NEW3 DOMAIN OF ALPHA-GALACTOSIDASE"/>
    <property type="match status" value="1"/>
</dbReference>
<organism evidence="2 3">
    <name type="scientific">Kibdelosporangium phytohabitans</name>
    <dbReference type="NCBI Taxonomy" id="860235"/>
    <lineage>
        <taxon>Bacteria</taxon>
        <taxon>Bacillati</taxon>
        <taxon>Actinomycetota</taxon>
        <taxon>Actinomycetes</taxon>
        <taxon>Pseudonocardiales</taxon>
        <taxon>Pseudonocardiaceae</taxon>
        <taxon>Kibdelosporangium</taxon>
    </lineage>
</organism>
<dbReference type="PANTHER" id="PTHR35902">
    <property type="entry name" value="S-LAYER DOMAIN-LIKE PROTEIN-RELATED"/>
    <property type="match status" value="1"/>
</dbReference>
<evidence type="ECO:0000259" key="1">
    <source>
        <dbReference type="Pfam" id="PF12770"/>
    </source>
</evidence>
<gene>
    <name evidence="2" type="ORF">AOZ06_17215</name>
</gene>
<dbReference type="KEGG" id="kphy:AOZ06_17215"/>